<reference evidence="1" key="1">
    <citation type="journal article" date="2021" name="Proc. Natl. Acad. Sci. U.S.A.">
        <title>A Catalog of Tens of Thousands of Viruses from Human Metagenomes Reveals Hidden Associations with Chronic Diseases.</title>
        <authorList>
            <person name="Tisza M.J."/>
            <person name="Buck C.B."/>
        </authorList>
    </citation>
    <scope>NUCLEOTIDE SEQUENCE</scope>
    <source>
        <strain evidence="1">Ctv4j104</strain>
    </source>
</reference>
<protein>
    <submittedName>
        <fullName evidence="1">Restriction alleviation protein</fullName>
    </submittedName>
</protein>
<accession>A0A8S5M9I9</accession>
<evidence type="ECO:0000313" key="1">
    <source>
        <dbReference type="EMBL" id="DAD78957.1"/>
    </source>
</evidence>
<sequence>MFTKIIHPCTVDAGGKRDKDAFCKITITDKSNKGPVLSITGVVGPTPRGDAYTVGQCVDNIRRGTPTKMWSREMLDKLCDIWEQWHLNDMRAGCKHQVGEAWDPDRQVTVYEYKMGEALRNEQNRVKKNVEEKLLAGAMVQLKEPQLSLYKQPYFVKCYNSAPPAGYEKYKEDTKPISSLYPMDSDTNWGDKHPLGILTKPCPVCGYKWGSSWLYEPLPDDVVEWLKNLPDTDKTPAWC</sequence>
<dbReference type="EMBL" id="BK014855">
    <property type="protein sequence ID" value="DAD78957.1"/>
    <property type="molecule type" value="Genomic_DNA"/>
</dbReference>
<organism evidence="1">
    <name type="scientific">Siphoviridae sp. ctv4j104</name>
    <dbReference type="NCBI Taxonomy" id="2826510"/>
    <lineage>
        <taxon>Viruses</taxon>
        <taxon>Duplodnaviria</taxon>
        <taxon>Heunggongvirae</taxon>
        <taxon>Uroviricota</taxon>
        <taxon>Caudoviricetes</taxon>
    </lineage>
</organism>
<proteinExistence type="predicted"/>
<name>A0A8S5M9I9_9CAUD</name>